<dbReference type="PANTHER" id="PTHR24356:SF1">
    <property type="entry name" value="SERINE_THREONINE-PROTEIN KINASE GREATWALL"/>
    <property type="match status" value="1"/>
</dbReference>
<dbReference type="PROSITE" id="PS00108">
    <property type="entry name" value="PROTEIN_KINASE_ST"/>
    <property type="match status" value="1"/>
</dbReference>
<keyword evidence="16" id="KW-1185">Reference proteome</keyword>
<evidence type="ECO:0000259" key="14">
    <source>
        <dbReference type="PROSITE" id="PS51285"/>
    </source>
</evidence>
<feature type="compositionally biased region" description="Acidic residues" evidence="12">
    <location>
        <begin position="467"/>
        <end position="477"/>
    </location>
</feature>
<feature type="compositionally biased region" description="Polar residues" evidence="12">
    <location>
        <begin position="606"/>
        <end position="618"/>
    </location>
</feature>
<dbReference type="SMART" id="SM00133">
    <property type="entry name" value="S_TK_X"/>
    <property type="match status" value="1"/>
</dbReference>
<proteinExistence type="inferred from homology"/>
<evidence type="ECO:0000313" key="16">
    <source>
        <dbReference type="Proteomes" id="UP001374579"/>
    </source>
</evidence>
<keyword evidence="8" id="KW-0067">ATP-binding</keyword>
<comment type="catalytic activity">
    <reaction evidence="11">
        <text>L-seryl-[protein] + ATP = O-phospho-L-seryl-[protein] + ADP + H(+)</text>
        <dbReference type="Rhea" id="RHEA:17989"/>
        <dbReference type="Rhea" id="RHEA-COMP:9863"/>
        <dbReference type="Rhea" id="RHEA-COMP:11604"/>
        <dbReference type="ChEBI" id="CHEBI:15378"/>
        <dbReference type="ChEBI" id="CHEBI:29999"/>
        <dbReference type="ChEBI" id="CHEBI:30616"/>
        <dbReference type="ChEBI" id="CHEBI:83421"/>
        <dbReference type="ChEBI" id="CHEBI:456216"/>
        <dbReference type="EC" id="2.7.11.1"/>
    </reaction>
</comment>
<feature type="region of interest" description="Disordered" evidence="12">
    <location>
        <begin position="244"/>
        <end position="286"/>
    </location>
</feature>
<dbReference type="GO" id="GO:0035556">
    <property type="term" value="P:intracellular signal transduction"/>
    <property type="evidence" value="ECO:0007669"/>
    <property type="project" value="TreeGrafter"/>
</dbReference>
<feature type="region of interest" description="Disordered" evidence="12">
    <location>
        <begin position="461"/>
        <end position="521"/>
    </location>
</feature>
<dbReference type="InterPro" id="IPR000961">
    <property type="entry name" value="AGC-kinase_C"/>
</dbReference>
<gene>
    <name evidence="15" type="ORF">V1264_003050</name>
</gene>
<dbReference type="InterPro" id="IPR050236">
    <property type="entry name" value="Ser_Thr_kinase_AGC"/>
</dbReference>
<comment type="similarity">
    <text evidence="1">Belongs to the protein kinase superfamily. AGC Ser/Thr protein kinase family.</text>
</comment>
<evidence type="ECO:0000313" key="15">
    <source>
        <dbReference type="EMBL" id="KAK7098822.1"/>
    </source>
</evidence>
<name>A0AAN9G8F9_9CAEN</name>
<feature type="region of interest" description="Disordered" evidence="12">
    <location>
        <begin position="606"/>
        <end position="640"/>
    </location>
</feature>
<protein>
    <recommendedName>
        <fullName evidence="3">Serine/threonine-protein kinase greatwall</fullName>
        <ecNumber evidence="2">2.7.11.1</ecNumber>
    </recommendedName>
    <alternativeName>
        <fullName evidence="9">Microtubule-associated serine/threonine-protein kinase-like</fullName>
    </alternativeName>
</protein>
<evidence type="ECO:0000256" key="8">
    <source>
        <dbReference type="ARBA" id="ARBA00022840"/>
    </source>
</evidence>
<evidence type="ECO:0000256" key="5">
    <source>
        <dbReference type="ARBA" id="ARBA00022679"/>
    </source>
</evidence>
<dbReference type="Proteomes" id="UP001374579">
    <property type="component" value="Unassembled WGS sequence"/>
</dbReference>
<feature type="domain" description="AGC-kinase C-terminal" evidence="14">
    <location>
        <begin position="985"/>
        <end position="1028"/>
    </location>
</feature>
<keyword evidence="6" id="KW-0547">Nucleotide-binding</keyword>
<evidence type="ECO:0000256" key="9">
    <source>
        <dbReference type="ARBA" id="ARBA00033099"/>
    </source>
</evidence>
<evidence type="ECO:0000259" key="13">
    <source>
        <dbReference type="PROSITE" id="PS50011"/>
    </source>
</evidence>
<feature type="domain" description="Protein kinase" evidence="13">
    <location>
        <begin position="496"/>
        <end position="984"/>
    </location>
</feature>
<evidence type="ECO:0000256" key="6">
    <source>
        <dbReference type="ARBA" id="ARBA00022741"/>
    </source>
</evidence>
<comment type="caution">
    <text evidence="15">The sequence shown here is derived from an EMBL/GenBank/DDBJ whole genome shotgun (WGS) entry which is preliminary data.</text>
</comment>
<evidence type="ECO:0000256" key="12">
    <source>
        <dbReference type="SAM" id="MobiDB-lite"/>
    </source>
</evidence>
<dbReference type="GO" id="GO:0005524">
    <property type="term" value="F:ATP binding"/>
    <property type="evidence" value="ECO:0007669"/>
    <property type="project" value="UniProtKB-KW"/>
</dbReference>
<dbReference type="InterPro" id="IPR011009">
    <property type="entry name" value="Kinase-like_dom_sf"/>
</dbReference>
<feature type="region of interest" description="Disordered" evidence="12">
    <location>
        <begin position="340"/>
        <end position="361"/>
    </location>
</feature>
<feature type="compositionally biased region" description="Basic and acidic residues" evidence="12">
    <location>
        <begin position="31"/>
        <end position="41"/>
    </location>
</feature>
<feature type="compositionally biased region" description="Basic and acidic residues" evidence="12">
    <location>
        <begin position="868"/>
        <end position="884"/>
    </location>
</feature>
<keyword evidence="5" id="KW-0808">Transferase</keyword>
<sequence>MDQVNLEKENEDPESDGGKNFCSLSSSVQNENERGTGDRDTVSSQQKQRLPEAEDFTLLKPISRGAFGKVFIGCKKKNPDNIYAIKVMKKTDLINKNLIAQVTTERDALAMIHSPFVVEIYYSLQSEQNIYLVMEYLLGGDVKSLLAAFGYLAEEVATMYIAEVTLALEHLHHKGIIHRDLKPDNMLIAANGHLKLTDFGLSKVSLDVNTTPIPPSQMTPLSKVDQYRTPGQILSLRSSLAFSAPRSGRSSRGSARSSVARNSRSRKSLLSASSPRVTPGSLSPLVNSPFLTSDAQASMVLTVQQRLTAQSVFSPRTPKPVLTATPPLVKSLTPTLQDSLRWKHSSSLDDPPPSPSRRRLRHSSSVFAGDISHIHPHHHNHRTLHDSSISSNDDVFSSTHHDLKDISGIIHTPGDKEHCDLDCLSHDRASSRQESLLDTTPVIHRTDESIYNSFSARNLRSFREGSPLEDEEGETSEGEASPPQVRTVKLESVPEESESQPSSQGSVSDASQTREGGECVAASQLNRKRSYDSVIGELACPSGSSDTGLTQEVFLMCVGKSQGHSQKNNHRSENDLGDLEHLEVTMEYEEGGSSRSDLAPRKIRITSQDSTSSESNLGSPPKQPSHVCHTPKNDHNMPLPGFSLSGLFSHSLVSSPETETEDPNASLCSDGEAEIRGIRPFKLFLPKLELDSEVAKEGHDVCAETQMCTAGAGNEKKERTLCAQSVTMSERKGHFAEKGDCDDRTARGEDVQLDVKRGTVHAESEVTGECVPVGAVPAPKTPAAKPSHRPPRNVEFKEVVERQSSHKIHCLSVTNVHLSHEGFTASAEPMDFHGFKTPERPLICRSKVAVQSDFITPQRPPLSVPLKTPKEGVRRGPEPKPEAEERILGTPDYLAPEILRQEKHGPAVDWWALGVCLFEFLTGLPPFNDETPELVFNNILNRAISWPTDLCEIGEDARSAINALLTMDPKKRATAPQVKNMALFSDLDWDHLLETVPPFIPQPDNIMDTSYFDPKNNLQQVTISAVDL</sequence>
<keyword evidence="7" id="KW-0418">Kinase</keyword>
<dbReference type="EC" id="2.7.11.1" evidence="2"/>
<dbReference type="SUPFAM" id="SSF56112">
    <property type="entry name" value="Protein kinase-like (PK-like)"/>
    <property type="match status" value="1"/>
</dbReference>
<feature type="compositionally biased region" description="Low complexity" evidence="12">
    <location>
        <begin position="244"/>
        <end position="276"/>
    </location>
</feature>
<dbReference type="AlphaFoldDB" id="A0AAN9G8F9"/>
<feature type="domain" description="Protein kinase" evidence="13">
    <location>
        <begin position="56"/>
        <end position="367"/>
    </location>
</feature>
<feature type="region of interest" description="Disordered" evidence="12">
    <location>
        <begin position="859"/>
        <end position="884"/>
    </location>
</feature>
<dbReference type="InterPro" id="IPR000719">
    <property type="entry name" value="Prot_kinase_dom"/>
</dbReference>
<dbReference type="PANTHER" id="PTHR24356">
    <property type="entry name" value="SERINE/THREONINE-PROTEIN KINASE"/>
    <property type="match status" value="1"/>
</dbReference>
<evidence type="ECO:0000256" key="11">
    <source>
        <dbReference type="ARBA" id="ARBA00048679"/>
    </source>
</evidence>
<dbReference type="Pfam" id="PF00069">
    <property type="entry name" value="Pkinase"/>
    <property type="match status" value="2"/>
</dbReference>
<evidence type="ECO:0000256" key="1">
    <source>
        <dbReference type="ARBA" id="ARBA00009903"/>
    </source>
</evidence>
<dbReference type="Gene3D" id="3.30.200.20">
    <property type="entry name" value="Phosphorylase Kinase, domain 1"/>
    <property type="match status" value="2"/>
</dbReference>
<evidence type="ECO:0000256" key="4">
    <source>
        <dbReference type="ARBA" id="ARBA00022527"/>
    </source>
</evidence>
<keyword evidence="4" id="KW-0723">Serine/threonine-protein kinase</keyword>
<dbReference type="FunFam" id="3.30.200.20:FF:000550">
    <property type="entry name" value="Serine/threonine-protein kinase greatwall"/>
    <property type="match status" value="1"/>
</dbReference>
<dbReference type="GO" id="GO:0004674">
    <property type="term" value="F:protein serine/threonine kinase activity"/>
    <property type="evidence" value="ECO:0007669"/>
    <property type="project" value="UniProtKB-KW"/>
</dbReference>
<dbReference type="PROSITE" id="PS50011">
    <property type="entry name" value="PROTEIN_KINASE_DOM"/>
    <property type="match status" value="2"/>
</dbReference>
<dbReference type="SMART" id="SM00220">
    <property type="entry name" value="S_TKc"/>
    <property type="match status" value="1"/>
</dbReference>
<dbReference type="PROSITE" id="PS51285">
    <property type="entry name" value="AGC_KINASE_CTER"/>
    <property type="match status" value="1"/>
</dbReference>
<evidence type="ECO:0000256" key="7">
    <source>
        <dbReference type="ARBA" id="ARBA00022777"/>
    </source>
</evidence>
<evidence type="ECO:0000256" key="2">
    <source>
        <dbReference type="ARBA" id="ARBA00012513"/>
    </source>
</evidence>
<feature type="compositionally biased region" description="Low complexity" evidence="12">
    <location>
        <begin position="499"/>
        <end position="508"/>
    </location>
</feature>
<feature type="region of interest" description="Disordered" evidence="12">
    <location>
        <begin position="1"/>
        <end position="49"/>
    </location>
</feature>
<organism evidence="15 16">
    <name type="scientific">Littorina saxatilis</name>
    <dbReference type="NCBI Taxonomy" id="31220"/>
    <lineage>
        <taxon>Eukaryota</taxon>
        <taxon>Metazoa</taxon>
        <taxon>Spiralia</taxon>
        <taxon>Lophotrochozoa</taxon>
        <taxon>Mollusca</taxon>
        <taxon>Gastropoda</taxon>
        <taxon>Caenogastropoda</taxon>
        <taxon>Littorinimorpha</taxon>
        <taxon>Littorinoidea</taxon>
        <taxon>Littorinidae</taxon>
        <taxon>Littorina</taxon>
    </lineage>
</organism>
<dbReference type="InterPro" id="IPR008271">
    <property type="entry name" value="Ser/Thr_kinase_AS"/>
</dbReference>
<accession>A0AAN9G8F9</accession>
<comment type="catalytic activity">
    <reaction evidence="10">
        <text>L-threonyl-[protein] + ATP = O-phospho-L-threonyl-[protein] + ADP + H(+)</text>
        <dbReference type="Rhea" id="RHEA:46608"/>
        <dbReference type="Rhea" id="RHEA-COMP:11060"/>
        <dbReference type="Rhea" id="RHEA-COMP:11605"/>
        <dbReference type="ChEBI" id="CHEBI:15378"/>
        <dbReference type="ChEBI" id="CHEBI:30013"/>
        <dbReference type="ChEBI" id="CHEBI:30616"/>
        <dbReference type="ChEBI" id="CHEBI:61977"/>
        <dbReference type="ChEBI" id="CHEBI:456216"/>
        <dbReference type="EC" id="2.7.11.1"/>
    </reaction>
</comment>
<dbReference type="Gene3D" id="1.10.510.10">
    <property type="entry name" value="Transferase(Phosphotransferase) domain 1"/>
    <property type="match status" value="2"/>
</dbReference>
<dbReference type="EMBL" id="JBAMIC010000012">
    <property type="protein sequence ID" value="KAK7098822.1"/>
    <property type="molecule type" value="Genomic_DNA"/>
</dbReference>
<dbReference type="GO" id="GO:0005634">
    <property type="term" value="C:nucleus"/>
    <property type="evidence" value="ECO:0007669"/>
    <property type="project" value="TreeGrafter"/>
</dbReference>
<evidence type="ECO:0000256" key="10">
    <source>
        <dbReference type="ARBA" id="ARBA00047899"/>
    </source>
</evidence>
<evidence type="ECO:0000256" key="3">
    <source>
        <dbReference type="ARBA" id="ARBA00022148"/>
    </source>
</evidence>
<reference evidence="15 16" key="1">
    <citation type="submission" date="2024-02" db="EMBL/GenBank/DDBJ databases">
        <title>Chromosome-scale genome assembly of the rough periwinkle Littorina saxatilis.</title>
        <authorList>
            <person name="De Jode A."/>
            <person name="Faria R."/>
            <person name="Formenti G."/>
            <person name="Sims Y."/>
            <person name="Smith T.P."/>
            <person name="Tracey A."/>
            <person name="Wood J.M.D."/>
            <person name="Zagrodzka Z.B."/>
            <person name="Johannesson K."/>
            <person name="Butlin R.K."/>
            <person name="Leder E.H."/>
        </authorList>
    </citation>
    <scope>NUCLEOTIDE SEQUENCE [LARGE SCALE GENOMIC DNA]</scope>
    <source>
        <strain evidence="15">Snail1</strain>
        <tissue evidence="15">Muscle</tissue>
    </source>
</reference>
<dbReference type="FunFam" id="1.10.510.10:FF:000604">
    <property type="entry name" value="AGC protein kinase"/>
    <property type="match status" value="1"/>
</dbReference>